<feature type="compositionally biased region" description="Polar residues" evidence="1">
    <location>
        <begin position="244"/>
        <end position="262"/>
    </location>
</feature>
<dbReference type="GeneID" id="123738877"/>
<dbReference type="InterPro" id="IPR039103">
    <property type="entry name" value="Spd-2/CEP192"/>
</dbReference>
<accession>A0ABM3EEL1</accession>
<dbReference type="Proteomes" id="UP001652741">
    <property type="component" value="Unplaced"/>
</dbReference>
<feature type="compositionally biased region" description="Polar residues" evidence="1">
    <location>
        <begin position="113"/>
        <end position="124"/>
    </location>
</feature>
<organism evidence="2 3">
    <name type="scientific">Salmo salar</name>
    <name type="common">Atlantic salmon</name>
    <dbReference type="NCBI Taxonomy" id="8030"/>
    <lineage>
        <taxon>Eukaryota</taxon>
        <taxon>Metazoa</taxon>
        <taxon>Chordata</taxon>
        <taxon>Craniata</taxon>
        <taxon>Vertebrata</taxon>
        <taxon>Euteleostomi</taxon>
        <taxon>Actinopterygii</taxon>
        <taxon>Neopterygii</taxon>
        <taxon>Teleostei</taxon>
        <taxon>Protacanthopterygii</taxon>
        <taxon>Salmoniformes</taxon>
        <taxon>Salmonidae</taxon>
        <taxon>Salmoninae</taxon>
        <taxon>Salmo</taxon>
    </lineage>
</organism>
<feature type="region of interest" description="Disordered" evidence="1">
    <location>
        <begin position="110"/>
        <end position="134"/>
    </location>
</feature>
<reference evidence="3" key="1">
    <citation type="submission" date="2025-08" db="UniProtKB">
        <authorList>
            <consortium name="RefSeq"/>
        </authorList>
    </citation>
    <scope>IDENTIFICATION</scope>
</reference>
<feature type="region of interest" description="Disordered" evidence="1">
    <location>
        <begin position="239"/>
        <end position="262"/>
    </location>
</feature>
<dbReference type="RefSeq" id="XP_045569510.1">
    <property type="nucleotide sequence ID" value="XM_045713554.1"/>
</dbReference>
<evidence type="ECO:0000313" key="3">
    <source>
        <dbReference type="RefSeq" id="XP_045569510.1"/>
    </source>
</evidence>
<dbReference type="Pfam" id="PF25765">
    <property type="entry name" value="PLK4_bind_CEP192"/>
    <property type="match status" value="1"/>
</dbReference>
<protein>
    <submittedName>
        <fullName evidence="3">Centrosomal protein of 192 kDa-like isoform X2</fullName>
    </submittedName>
</protein>
<keyword evidence="2" id="KW-1185">Reference proteome</keyword>
<gene>
    <name evidence="3" type="primary">LOC123738877</name>
</gene>
<proteinExistence type="predicted"/>
<feature type="compositionally biased region" description="Acidic residues" evidence="1">
    <location>
        <begin position="291"/>
        <end position="303"/>
    </location>
</feature>
<evidence type="ECO:0000313" key="2">
    <source>
        <dbReference type="Proteomes" id="UP001652741"/>
    </source>
</evidence>
<dbReference type="InterPro" id="IPR057665">
    <property type="entry name" value="CEP192_PLK4_bind"/>
</dbReference>
<dbReference type="PANTHER" id="PTHR16029:SF11">
    <property type="entry name" value="CENTROSOMAL PROTEIN OF 192 KDA"/>
    <property type="match status" value="1"/>
</dbReference>
<name>A0ABM3EEL1_SALSA</name>
<sequence>MRRSPSFLSTSVGSSRATLGNVTLASTLGLPVAASTVAKIRAGSDNRVNAVQASYLEDGRFSLADSQSNNKEQGKFALSFKDELDAADDFIAAHRFSDMLVKVNLDQTEPRTRASSLGPNTQTGPLPGRHSEHGDDLSTGRLAFTNLVNMDFMDLKVRFPPGTVDDQTLASDGADSDRFSGSVSSFLANEKLMSVDSMNSDVTDDDVDVNDLQDEELDLYLNQLVGPAMQRGRVEGQEIPVADQPTNQDYSSQPSSTEPQNRYQFLDDYDQCFQMPDVRLAATGMDSCPGSDEEDTEDELENG</sequence>
<feature type="region of interest" description="Disordered" evidence="1">
    <location>
        <begin position="282"/>
        <end position="303"/>
    </location>
</feature>
<evidence type="ECO:0000256" key="1">
    <source>
        <dbReference type="SAM" id="MobiDB-lite"/>
    </source>
</evidence>
<dbReference type="PANTHER" id="PTHR16029">
    <property type="entry name" value="CENTROSOMAL PROTEIN OF 192 KDA"/>
    <property type="match status" value="1"/>
</dbReference>